<keyword evidence="2" id="KW-0808">Transferase</keyword>
<dbReference type="PANTHER" id="PTHR48049:SF60">
    <property type="entry name" value="UDP-GLYCOSYLTRANSFERASE 91B1"/>
    <property type="match status" value="1"/>
</dbReference>
<evidence type="ECO:0000313" key="4">
    <source>
        <dbReference type="RefSeq" id="XP_008242170.2"/>
    </source>
</evidence>
<dbReference type="InterPro" id="IPR050481">
    <property type="entry name" value="UDP-glycosyltransf_plant"/>
</dbReference>
<evidence type="ECO:0000256" key="1">
    <source>
        <dbReference type="ARBA" id="ARBA00022676"/>
    </source>
</evidence>
<organism evidence="3 4">
    <name type="scientific">Prunus mume</name>
    <name type="common">Japanese apricot</name>
    <name type="synonym">Armeniaca mume</name>
    <dbReference type="NCBI Taxonomy" id="102107"/>
    <lineage>
        <taxon>Eukaryota</taxon>
        <taxon>Viridiplantae</taxon>
        <taxon>Streptophyta</taxon>
        <taxon>Embryophyta</taxon>
        <taxon>Tracheophyta</taxon>
        <taxon>Spermatophyta</taxon>
        <taxon>Magnoliopsida</taxon>
        <taxon>eudicotyledons</taxon>
        <taxon>Gunneridae</taxon>
        <taxon>Pentapetalae</taxon>
        <taxon>rosids</taxon>
        <taxon>fabids</taxon>
        <taxon>Rosales</taxon>
        <taxon>Rosaceae</taxon>
        <taxon>Amygdaloideae</taxon>
        <taxon>Amygdaleae</taxon>
        <taxon>Prunus</taxon>
    </lineage>
</organism>
<protein>
    <submittedName>
        <fullName evidence="4">UDP-glycosyltransferase 91C1-like</fullName>
    </submittedName>
</protein>
<name>A0ABM0PNJ7_PRUMU</name>
<dbReference type="InterPro" id="IPR002213">
    <property type="entry name" value="UDP_glucos_trans"/>
</dbReference>
<evidence type="ECO:0000256" key="2">
    <source>
        <dbReference type="ARBA" id="ARBA00022679"/>
    </source>
</evidence>
<dbReference type="Gene3D" id="3.40.50.2000">
    <property type="entry name" value="Glycogen Phosphorylase B"/>
    <property type="match status" value="2"/>
</dbReference>
<proteinExistence type="predicted"/>
<keyword evidence="3" id="KW-1185">Reference proteome</keyword>
<dbReference type="PANTHER" id="PTHR48049">
    <property type="entry name" value="GLYCOSYLTRANSFERASE"/>
    <property type="match status" value="1"/>
</dbReference>
<dbReference type="SUPFAM" id="SSF53756">
    <property type="entry name" value="UDP-Glycosyltransferase/glycogen phosphorylase"/>
    <property type="match status" value="1"/>
</dbReference>
<dbReference type="CDD" id="cd03784">
    <property type="entry name" value="GT1_Gtf-like"/>
    <property type="match status" value="1"/>
</dbReference>
<keyword evidence="1" id="KW-0328">Glycosyltransferase</keyword>
<gene>
    <name evidence="4" type="primary">LOC103340530</name>
</gene>
<reference evidence="3" key="1">
    <citation type="journal article" date="2012" name="Nat. Commun.">
        <title>The genome of Prunus mume.</title>
        <authorList>
            <person name="Zhang Q."/>
            <person name="Chen W."/>
            <person name="Sun L."/>
            <person name="Zhao F."/>
            <person name="Huang B."/>
            <person name="Yang W."/>
            <person name="Tao Y."/>
            <person name="Wang J."/>
            <person name="Yuan Z."/>
            <person name="Fan G."/>
            <person name="Xing Z."/>
            <person name="Han C."/>
            <person name="Pan H."/>
            <person name="Zhong X."/>
            <person name="Shi W."/>
            <person name="Liang X."/>
            <person name="Du D."/>
            <person name="Sun F."/>
            <person name="Xu Z."/>
            <person name="Hao R."/>
            <person name="Lv T."/>
            <person name="Lv Y."/>
            <person name="Zheng Z."/>
            <person name="Sun M."/>
            <person name="Luo L."/>
            <person name="Cai M."/>
            <person name="Gao Y."/>
            <person name="Wang J."/>
            <person name="Yin Y."/>
            <person name="Xu X."/>
            <person name="Cheng T."/>
            <person name="Wang J."/>
        </authorList>
    </citation>
    <scope>NUCLEOTIDE SEQUENCE [LARGE SCALE GENOMIC DNA]</scope>
</reference>
<reference evidence="4" key="2">
    <citation type="submission" date="2025-08" db="UniProtKB">
        <authorList>
            <consortium name="RefSeq"/>
        </authorList>
    </citation>
    <scope>IDENTIFICATION</scope>
</reference>
<dbReference type="GeneID" id="103340530"/>
<evidence type="ECO:0000313" key="3">
    <source>
        <dbReference type="Proteomes" id="UP000694861"/>
    </source>
</evidence>
<sequence>MCAKSYLLHYKLLNYIYLSSYHRQWLFIQTNMDNKDNQKLHIAMFPWLAYGHIMPFLEVSKFLAQKGHRVSFISTPKNIQRLPKSSQSPLITFVELPLPAIEGLPQCTESTSELPIHKVPYLKKAYDLLQPPLAHFLQHSDVNWVIHDFICHWLPRVATQLGINSVYFNIFSATTLAFLGPPSELRGGQRQRPEDFTVVPKWVDFTSNVAFKLHEMVSHWDCMDNEVSDFQRFADAIQYCNLVTTRSTPEFESDSVSLLRKLYGKPVVPLGLLPPSSVPCQHGGADDQVDEKWEVLREWLDNKKEKSVIYIALGTEVTLSQELIHELAYGIEKSGLPFIWVVNNRPLVEGMLGADIIPPGFETRVDNRGLVWRGWAPQLKILGHSSIGGFLTHCGWSSVIEALGFGRVLILFSGANSDQGLVARLLHGKRVGLEIPRDEQDGSFTSDSVAELTRRVMVDKEGESLRSNAWAMKDIFGNKELNNKCLDEFTRFLETWPAST</sequence>
<accession>A0ABM0PNJ7</accession>
<dbReference type="RefSeq" id="XP_008242170.2">
    <property type="nucleotide sequence ID" value="XM_008243948.2"/>
</dbReference>
<dbReference type="Proteomes" id="UP000694861">
    <property type="component" value="Linkage group LG8"/>
</dbReference>
<dbReference type="Pfam" id="PF00201">
    <property type="entry name" value="UDPGT"/>
    <property type="match status" value="1"/>
</dbReference>